<dbReference type="PANTHER" id="PTHR34219">
    <property type="entry name" value="IRON-REGULATED INNER MEMBRANE PROTEIN-RELATED"/>
    <property type="match status" value="1"/>
</dbReference>
<feature type="transmembrane region" description="Helical" evidence="1">
    <location>
        <begin position="33"/>
        <end position="57"/>
    </location>
</feature>
<evidence type="ECO:0000313" key="3">
    <source>
        <dbReference type="Proteomes" id="UP000283474"/>
    </source>
</evidence>
<dbReference type="InterPro" id="IPR005625">
    <property type="entry name" value="PepSY-ass_TM"/>
</dbReference>
<gene>
    <name evidence="2" type="ORF">CKA81_01125</name>
</gene>
<keyword evidence="1" id="KW-1133">Transmembrane helix</keyword>
<feature type="transmembrane region" description="Helical" evidence="1">
    <location>
        <begin position="382"/>
        <end position="402"/>
    </location>
</feature>
<organism evidence="2 3">
    <name type="scientific">Pollutimonas thiosulfatoxidans</name>
    <dbReference type="NCBI Taxonomy" id="2028345"/>
    <lineage>
        <taxon>Bacteria</taxon>
        <taxon>Pseudomonadati</taxon>
        <taxon>Pseudomonadota</taxon>
        <taxon>Betaproteobacteria</taxon>
        <taxon>Burkholderiales</taxon>
        <taxon>Alcaligenaceae</taxon>
        <taxon>Pollutimonas</taxon>
    </lineage>
</organism>
<dbReference type="EMBL" id="CP022987">
    <property type="protein sequence ID" value="QAA92596.1"/>
    <property type="molecule type" value="Genomic_DNA"/>
</dbReference>
<evidence type="ECO:0008006" key="4">
    <source>
        <dbReference type="Google" id="ProtNLM"/>
    </source>
</evidence>
<dbReference type="OrthoDB" id="9791166at2"/>
<keyword evidence="3" id="KW-1185">Reference proteome</keyword>
<evidence type="ECO:0000313" key="2">
    <source>
        <dbReference type="EMBL" id="QAA92596.1"/>
    </source>
</evidence>
<sequence length="467" mass="50254">MTNNSNPALDADGINAARAHLAQPGWLPLLRRLHFYIGLLVGPFILVAAASGVLYALTPQIEDVVYRHALYTPNSGTALPLAEQVAVASEIVGGDGTLFAVRPAAGPGTTTRVMFVSRNTGPSESRAIFIDPATAEVRGDLGVYGTSGVLPIRSWIDQFHRGLHLGDTGRLYSELAASWLWIVALGGLVLWWSARRRARAAAGVRPAVGATLRRRHGTLGAWALIGFLFFSVTGLTWSQHAGGNISVLRAHYGWGTPSVSTALDQKPSMPVDEHAHHGHGAKAALSVGADPAMFDTVLLAARQAGIDADKLEIRPPAAAGKAWTVTEIDRSWPTQVDAVAIDPRDLSVVDQTYFNEFPLAAKLTRWGIDAHMGALFGVANQLILIVFAVCLIVMIVWGYAMWWRKRPTQKRAAMPAPRGVLALLRDMPARVWLPLLIVAASLGWFLPLLGISLLAFLIVDAVVMSRP</sequence>
<dbReference type="RefSeq" id="WP_128353650.1">
    <property type="nucleotide sequence ID" value="NZ_CP022987.1"/>
</dbReference>
<keyword evidence="1" id="KW-0812">Transmembrane</keyword>
<feature type="transmembrane region" description="Helical" evidence="1">
    <location>
        <begin position="219"/>
        <end position="238"/>
    </location>
</feature>
<reference evidence="2 3" key="1">
    <citation type="submission" date="2017-08" db="EMBL/GenBank/DDBJ databases">
        <authorList>
            <person name="Park S.-J."/>
            <person name="Kim H."/>
        </authorList>
    </citation>
    <scope>NUCLEOTIDE SEQUENCE [LARGE SCALE GENOMIC DNA]</scope>
    <source>
        <strain evidence="3">ye3</strain>
    </source>
</reference>
<dbReference type="Pfam" id="PF03929">
    <property type="entry name" value="PepSY_TM"/>
    <property type="match status" value="1"/>
</dbReference>
<keyword evidence="1" id="KW-0472">Membrane</keyword>
<evidence type="ECO:0000256" key="1">
    <source>
        <dbReference type="SAM" id="Phobius"/>
    </source>
</evidence>
<name>A0A410G8J6_9BURK</name>
<dbReference type="PANTHER" id="PTHR34219:SF1">
    <property type="entry name" value="PEPSY DOMAIN-CONTAINING PROTEIN"/>
    <property type="match status" value="1"/>
</dbReference>
<accession>A0A410G8J6</accession>
<feature type="transmembrane region" description="Helical" evidence="1">
    <location>
        <begin position="171"/>
        <end position="192"/>
    </location>
</feature>
<dbReference type="KEGG" id="pus:CKA81_01125"/>
<feature type="transmembrane region" description="Helical" evidence="1">
    <location>
        <begin position="431"/>
        <end position="459"/>
    </location>
</feature>
<proteinExistence type="predicted"/>
<protein>
    <recommendedName>
        <fullName evidence="4">Peptidase</fullName>
    </recommendedName>
</protein>
<dbReference type="Proteomes" id="UP000283474">
    <property type="component" value="Chromosome"/>
</dbReference>
<dbReference type="AlphaFoldDB" id="A0A410G8J6"/>